<keyword evidence="1" id="KW-0808">Transferase</keyword>
<dbReference type="PANTHER" id="PTHR43861">
    <property type="entry name" value="TRANS-ACONITATE 2-METHYLTRANSFERASE-RELATED"/>
    <property type="match status" value="1"/>
</dbReference>
<dbReference type="SUPFAM" id="SSF53335">
    <property type="entry name" value="S-adenosyl-L-methionine-dependent methyltransferases"/>
    <property type="match status" value="1"/>
</dbReference>
<dbReference type="EC" id="2.1.1.-" evidence="1"/>
<dbReference type="Proteomes" id="UP001596356">
    <property type="component" value="Unassembled WGS sequence"/>
</dbReference>
<name>A0ABW2AU99_9MICO</name>
<dbReference type="GO" id="GO:0032259">
    <property type="term" value="P:methylation"/>
    <property type="evidence" value="ECO:0007669"/>
    <property type="project" value="UniProtKB-KW"/>
</dbReference>
<comment type="caution">
    <text evidence="1">The sequence shown here is derived from an EMBL/GenBank/DDBJ whole genome shotgun (WGS) entry which is preliminary data.</text>
</comment>
<dbReference type="Pfam" id="PF01209">
    <property type="entry name" value="Ubie_methyltran"/>
    <property type="match status" value="1"/>
</dbReference>
<dbReference type="InterPro" id="IPR029063">
    <property type="entry name" value="SAM-dependent_MTases_sf"/>
</dbReference>
<accession>A0ABW2AU99</accession>
<reference evidence="2" key="1">
    <citation type="journal article" date="2019" name="Int. J. Syst. Evol. Microbiol.">
        <title>The Global Catalogue of Microorganisms (GCM) 10K type strain sequencing project: providing services to taxonomists for standard genome sequencing and annotation.</title>
        <authorList>
            <consortium name="The Broad Institute Genomics Platform"/>
            <consortium name="The Broad Institute Genome Sequencing Center for Infectious Disease"/>
            <person name="Wu L."/>
            <person name="Ma J."/>
        </authorList>
    </citation>
    <scope>NUCLEOTIDE SEQUENCE [LARGE SCALE GENOMIC DNA]</scope>
    <source>
        <strain evidence="2">NBRC 106593</strain>
    </source>
</reference>
<gene>
    <name evidence="1" type="ORF">ACFQBT_12300</name>
</gene>
<keyword evidence="2" id="KW-1185">Reference proteome</keyword>
<organism evidence="1 2">
    <name type="scientific">Branchiibius cervicis</name>
    <dbReference type="NCBI Taxonomy" id="908252"/>
    <lineage>
        <taxon>Bacteria</taxon>
        <taxon>Bacillati</taxon>
        <taxon>Actinomycetota</taxon>
        <taxon>Actinomycetes</taxon>
        <taxon>Micrococcales</taxon>
        <taxon>Dermacoccaceae</taxon>
        <taxon>Branchiibius</taxon>
    </lineage>
</organism>
<dbReference type="Gene3D" id="3.40.50.150">
    <property type="entry name" value="Vaccinia Virus protein VP39"/>
    <property type="match status" value="1"/>
</dbReference>
<evidence type="ECO:0000313" key="2">
    <source>
        <dbReference type="Proteomes" id="UP001596356"/>
    </source>
</evidence>
<proteinExistence type="predicted"/>
<sequence length="242" mass="25875">MTQDGAWVLAEAFDRAAPSYDAMVALSPGYHAQLRTAAQTLVDEVPAGQQEARILDLGCGSGASTAALLAAWPQGRPLRLTGVDASAGMVAQAREKQWPAEVDWRVADAAAYLRELPDQSVSGVLAAYLLRNVAERDELLAQISRVLVPGGVLVLHDYSVAGSLRARAVWAAVCHGVIIPLAAIKRSDVPLHRYLYASVRDFDSIGGVCARMQQAGLTEVRHRSYPGWQNHVVHTAVGHAPA</sequence>
<dbReference type="RefSeq" id="WP_377823054.1">
    <property type="nucleotide sequence ID" value="NZ_JBHSWJ010000002.1"/>
</dbReference>
<evidence type="ECO:0000313" key="1">
    <source>
        <dbReference type="EMBL" id="MFC6714554.1"/>
    </source>
</evidence>
<keyword evidence="1" id="KW-0489">Methyltransferase</keyword>
<dbReference type="CDD" id="cd02440">
    <property type="entry name" value="AdoMet_MTases"/>
    <property type="match status" value="1"/>
</dbReference>
<protein>
    <submittedName>
        <fullName evidence="1">Class I SAM-dependent methyltransferase</fullName>
        <ecNumber evidence="1">2.1.1.-</ecNumber>
    </submittedName>
</protein>
<dbReference type="EMBL" id="JBHSWJ010000002">
    <property type="protein sequence ID" value="MFC6714554.1"/>
    <property type="molecule type" value="Genomic_DNA"/>
</dbReference>
<dbReference type="GO" id="GO:0008168">
    <property type="term" value="F:methyltransferase activity"/>
    <property type="evidence" value="ECO:0007669"/>
    <property type="project" value="UniProtKB-KW"/>
</dbReference>